<evidence type="ECO:0000256" key="4">
    <source>
        <dbReference type="ARBA" id="ARBA00023136"/>
    </source>
</evidence>
<keyword evidence="2 5" id="KW-0812">Transmembrane</keyword>
<comment type="subcellular location">
    <subcellularLocation>
        <location evidence="1">Membrane</location>
        <topology evidence="1">Multi-pass membrane protein</topology>
    </subcellularLocation>
</comment>
<keyword evidence="7" id="KW-1185">Reference proteome</keyword>
<dbReference type="GO" id="GO:0016020">
    <property type="term" value="C:membrane"/>
    <property type="evidence" value="ECO:0007669"/>
    <property type="project" value="UniProtKB-SubCell"/>
</dbReference>
<accession>A0A239C430</accession>
<keyword evidence="3 5" id="KW-1133">Transmembrane helix</keyword>
<protein>
    <submittedName>
        <fullName evidence="6">Uncharacterized membrane protein YphA, DoxX/SURF4 family</fullName>
    </submittedName>
</protein>
<organism evidence="6 7">
    <name type="scientific">Pseudomonas segetis</name>
    <dbReference type="NCBI Taxonomy" id="298908"/>
    <lineage>
        <taxon>Bacteria</taxon>
        <taxon>Pseudomonadati</taxon>
        <taxon>Pseudomonadota</taxon>
        <taxon>Gammaproteobacteria</taxon>
        <taxon>Pseudomonadales</taxon>
        <taxon>Pseudomonadaceae</taxon>
        <taxon>Pseudomonas</taxon>
    </lineage>
</organism>
<evidence type="ECO:0000256" key="1">
    <source>
        <dbReference type="ARBA" id="ARBA00004141"/>
    </source>
</evidence>
<feature type="transmembrane region" description="Helical" evidence="5">
    <location>
        <begin position="105"/>
        <end position="123"/>
    </location>
</feature>
<dbReference type="Proteomes" id="UP000242915">
    <property type="component" value="Unassembled WGS sequence"/>
</dbReference>
<proteinExistence type="predicted"/>
<dbReference type="Pfam" id="PF07681">
    <property type="entry name" value="DoxX"/>
    <property type="match status" value="1"/>
</dbReference>
<gene>
    <name evidence="6" type="ORF">SAMN05216255_1471</name>
</gene>
<evidence type="ECO:0000256" key="3">
    <source>
        <dbReference type="ARBA" id="ARBA00022989"/>
    </source>
</evidence>
<name>A0A239C430_9PSED</name>
<feature type="transmembrane region" description="Helical" evidence="5">
    <location>
        <begin position="76"/>
        <end position="93"/>
    </location>
</feature>
<evidence type="ECO:0000313" key="7">
    <source>
        <dbReference type="Proteomes" id="UP000242915"/>
    </source>
</evidence>
<dbReference type="InterPro" id="IPR032808">
    <property type="entry name" value="DoxX"/>
</dbReference>
<dbReference type="AlphaFoldDB" id="A0A239C430"/>
<feature type="transmembrane region" description="Helical" evidence="5">
    <location>
        <begin position="49"/>
        <end position="69"/>
    </location>
</feature>
<dbReference type="RefSeq" id="WP_089359299.1">
    <property type="nucleotide sequence ID" value="NZ_FZOG01000002.1"/>
</dbReference>
<evidence type="ECO:0000256" key="5">
    <source>
        <dbReference type="SAM" id="Phobius"/>
    </source>
</evidence>
<dbReference type="EMBL" id="FZOG01000002">
    <property type="protein sequence ID" value="SNS14391.1"/>
    <property type="molecule type" value="Genomic_DNA"/>
</dbReference>
<evidence type="ECO:0000256" key="2">
    <source>
        <dbReference type="ARBA" id="ARBA00022692"/>
    </source>
</evidence>
<evidence type="ECO:0000313" key="6">
    <source>
        <dbReference type="EMBL" id="SNS14391.1"/>
    </source>
</evidence>
<keyword evidence="4 5" id="KW-0472">Membrane</keyword>
<sequence>MMKQWSLLLLRISLGWLLVIWGVNKVVNVEHGLAVANKFYFGLFASDNLLHAAGILQMLIGLLIVAGFMRRLVYPIQLLFSAATLLAVWQSVIDPWGWVFTGSKALFYPSLIIFAGCLVVMAWRDEDLLALDTLRKKPAPPSA</sequence>
<reference evidence="7" key="1">
    <citation type="submission" date="2017-06" db="EMBL/GenBank/DDBJ databases">
        <authorList>
            <person name="Varghese N."/>
            <person name="Submissions S."/>
        </authorList>
    </citation>
    <scope>NUCLEOTIDE SEQUENCE [LARGE SCALE GENOMIC DNA]</scope>
    <source>
        <strain evidence="7">CIP 108523</strain>
    </source>
</reference>